<dbReference type="AlphaFoldDB" id="A0A1S3YUK9"/>
<feature type="transmembrane region" description="Helical" evidence="4">
    <location>
        <begin position="12"/>
        <end position="31"/>
    </location>
</feature>
<dbReference type="SUPFAM" id="SSF56553">
    <property type="entry name" value="Insert subdomain of RNA polymerase alpha subunit"/>
    <property type="match status" value="1"/>
</dbReference>
<dbReference type="KEGG" id="nta:107779700"/>
<keyword evidence="1" id="KW-0240">DNA-directed RNA polymerase</keyword>
<sequence>MSRFMRANYPERIIFILLYLCIGIIIMKLLCGQEFRLRAIARKGIGRDHAKWSPAATVTLMYEPEIYNNNDSIQGNQENQQNQGDPQNINTQVPIPRDSPRQSREGTPDGSQINEHAQFENAEAVDEALQKLIAAHVNKVVEALVNQLPVATPTTTPNNNTLENPRSGLVTQAAVELPMNHKRENQVM</sequence>
<accession>A0A1S3YUK9</accession>
<name>A0A1S3YUK9_TOBAC</name>
<reference evidence="5" key="1">
    <citation type="submission" date="2025-08" db="UniProtKB">
        <authorList>
            <consortium name="RefSeq"/>
        </authorList>
    </citation>
    <scope>IDENTIFICATION</scope>
</reference>
<feature type="compositionally biased region" description="Low complexity" evidence="3">
    <location>
        <begin position="74"/>
        <end position="88"/>
    </location>
</feature>
<dbReference type="OrthoDB" id="270173at2759"/>
<dbReference type="PANTHER" id="PTHR11800:SF2">
    <property type="entry name" value="DNA-DIRECTED RNA POLYMERASE II SUBUNIT RPB3"/>
    <property type="match status" value="1"/>
</dbReference>
<evidence type="ECO:0000313" key="5">
    <source>
        <dbReference type="RefSeq" id="XP_016455662.1"/>
    </source>
</evidence>
<keyword evidence="4" id="KW-0812">Transmembrane</keyword>
<keyword evidence="4" id="KW-1133">Transmembrane helix</keyword>
<keyword evidence="4" id="KW-0472">Membrane</keyword>
<dbReference type="STRING" id="4097.A0A1S3YUK9"/>
<evidence type="ECO:0000256" key="4">
    <source>
        <dbReference type="SAM" id="Phobius"/>
    </source>
</evidence>
<dbReference type="GO" id="GO:0046983">
    <property type="term" value="F:protein dimerization activity"/>
    <property type="evidence" value="ECO:0007669"/>
    <property type="project" value="InterPro"/>
</dbReference>
<dbReference type="InterPro" id="IPR036643">
    <property type="entry name" value="RNApol_insert_sf"/>
</dbReference>
<evidence type="ECO:0000256" key="3">
    <source>
        <dbReference type="SAM" id="MobiDB-lite"/>
    </source>
</evidence>
<protein>
    <submittedName>
        <fullName evidence="5">DNA-directed RNA polymerase II subunit RPB3-like</fullName>
    </submittedName>
</protein>
<gene>
    <name evidence="5" type="primary">LOC107779700</name>
</gene>
<dbReference type="GO" id="GO:0000428">
    <property type="term" value="C:DNA-directed RNA polymerase complex"/>
    <property type="evidence" value="ECO:0007669"/>
    <property type="project" value="UniProtKB-KW"/>
</dbReference>
<feature type="region of interest" description="Disordered" evidence="3">
    <location>
        <begin position="69"/>
        <end position="112"/>
    </location>
</feature>
<feature type="compositionally biased region" description="Basic and acidic residues" evidence="3">
    <location>
        <begin position="98"/>
        <end position="107"/>
    </location>
</feature>
<dbReference type="PaxDb" id="4097-A0A1S3YUK9"/>
<proteinExistence type="predicted"/>
<dbReference type="Gene3D" id="3.30.1360.10">
    <property type="entry name" value="RNA polymerase, RBP11-like subunit"/>
    <property type="match status" value="1"/>
</dbReference>
<dbReference type="RefSeq" id="XP_016455662.1">
    <property type="nucleotide sequence ID" value="XM_016600176.1"/>
</dbReference>
<dbReference type="InterPro" id="IPR036603">
    <property type="entry name" value="RBP11-like"/>
</dbReference>
<dbReference type="PANTHER" id="PTHR11800">
    <property type="entry name" value="DNA-DIRECTED RNA POLYMERASE"/>
    <property type="match status" value="1"/>
</dbReference>
<keyword evidence="2" id="KW-0804">Transcription</keyword>
<dbReference type="GO" id="GO:0006351">
    <property type="term" value="P:DNA-templated transcription"/>
    <property type="evidence" value="ECO:0007669"/>
    <property type="project" value="InterPro"/>
</dbReference>
<dbReference type="InterPro" id="IPR050518">
    <property type="entry name" value="Rpo3/RPB3_RNA_Pol_subunit"/>
</dbReference>
<organism evidence="5">
    <name type="scientific">Nicotiana tabacum</name>
    <name type="common">Common tobacco</name>
    <dbReference type="NCBI Taxonomy" id="4097"/>
    <lineage>
        <taxon>Eukaryota</taxon>
        <taxon>Viridiplantae</taxon>
        <taxon>Streptophyta</taxon>
        <taxon>Embryophyta</taxon>
        <taxon>Tracheophyta</taxon>
        <taxon>Spermatophyta</taxon>
        <taxon>Magnoliopsida</taxon>
        <taxon>eudicotyledons</taxon>
        <taxon>Gunneridae</taxon>
        <taxon>Pentapetalae</taxon>
        <taxon>asterids</taxon>
        <taxon>lamiids</taxon>
        <taxon>Solanales</taxon>
        <taxon>Solanaceae</taxon>
        <taxon>Nicotianoideae</taxon>
        <taxon>Nicotianeae</taxon>
        <taxon>Nicotiana</taxon>
    </lineage>
</organism>
<evidence type="ECO:0000256" key="1">
    <source>
        <dbReference type="ARBA" id="ARBA00022478"/>
    </source>
</evidence>
<evidence type="ECO:0000256" key="2">
    <source>
        <dbReference type="ARBA" id="ARBA00023163"/>
    </source>
</evidence>